<evidence type="ECO:0000313" key="3">
    <source>
        <dbReference type="Proteomes" id="UP000828390"/>
    </source>
</evidence>
<dbReference type="AlphaFoldDB" id="A0A9D4D9P7"/>
<sequence>MQGRQVGGGGGKAVGDDCDYDRDCNAYTPTNELVYLSIGLSVGPCEEDDSDGKDGEDGDNDDGDCESLSENQRPERYFQYFMDKITNPAPA</sequence>
<dbReference type="EMBL" id="JAIWYP010000011">
    <property type="protein sequence ID" value="KAH3741766.1"/>
    <property type="molecule type" value="Genomic_DNA"/>
</dbReference>
<comment type="caution">
    <text evidence="2">The sequence shown here is derived from an EMBL/GenBank/DDBJ whole genome shotgun (WGS) entry which is preliminary data.</text>
</comment>
<name>A0A9D4D9P7_DREPO</name>
<evidence type="ECO:0000256" key="1">
    <source>
        <dbReference type="SAM" id="MobiDB-lite"/>
    </source>
</evidence>
<protein>
    <submittedName>
        <fullName evidence="2">Uncharacterized protein</fullName>
    </submittedName>
</protein>
<evidence type="ECO:0000313" key="2">
    <source>
        <dbReference type="EMBL" id="KAH3741766.1"/>
    </source>
</evidence>
<accession>A0A9D4D9P7</accession>
<feature type="region of interest" description="Disordered" evidence="1">
    <location>
        <begin position="42"/>
        <end position="77"/>
    </location>
</feature>
<reference evidence="2" key="1">
    <citation type="journal article" date="2019" name="bioRxiv">
        <title>The Genome of the Zebra Mussel, Dreissena polymorpha: A Resource for Invasive Species Research.</title>
        <authorList>
            <person name="McCartney M.A."/>
            <person name="Auch B."/>
            <person name="Kono T."/>
            <person name="Mallez S."/>
            <person name="Zhang Y."/>
            <person name="Obille A."/>
            <person name="Becker A."/>
            <person name="Abrahante J.E."/>
            <person name="Garbe J."/>
            <person name="Badalamenti J.P."/>
            <person name="Herman A."/>
            <person name="Mangelson H."/>
            <person name="Liachko I."/>
            <person name="Sullivan S."/>
            <person name="Sone E.D."/>
            <person name="Koren S."/>
            <person name="Silverstein K.A.T."/>
            <person name="Beckman K.B."/>
            <person name="Gohl D.M."/>
        </authorList>
    </citation>
    <scope>NUCLEOTIDE SEQUENCE</scope>
    <source>
        <strain evidence="2">Duluth1</strain>
        <tissue evidence="2">Whole animal</tissue>
    </source>
</reference>
<feature type="compositionally biased region" description="Acidic residues" evidence="1">
    <location>
        <begin position="45"/>
        <end position="67"/>
    </location>
</feature>
<feature type="region of interest" description="Disordered" evidence="1">
    <location>
        <begin position="1"/>
        <end position="21"/>
    </location>
</feature>
<reference evidence="2" key="2">
    <citation type="submission" date="2020-11" db="EMBL/GenBank/DDBJ databases">
        <authorList>
            <person name="McCartney M.A."/>
            <person name="Auch B."/>
            <person name="Kono T."/>
            <person name="Mallez S."/>
            <person name="Becker A."/>
            <person name="Gohl D.M."/>
            <person name="Silverstein K.A.T."/>
            <person name="Koren S."/>
            <person name="Bechman K.B."/>
            <person name="Herman A."/>
            <person name="Abrahante J.E."/>
            <person name="Garbe J."/>
        </authorList>
    </citation>
    <scope>NUCLEOTIDE SEQUENCE</scope>
    <source>
        <strain evidence="2">Duluth1</strain>
        <tissue evidence="2">Whole animal</tissue>
    </source>
</reference>
<keyword evidence="3" id="KW-1185">Reference proteome</keyword>
<dbReference type="Proteomes" id="UP000828390">
    <property type="component" value="Unassembled WGS sequence"/>
</dbReference>
<proteinExistence type="predicted"/>
<gene>
    <name evidence="2" type="ORF">DPMN_048493</name>
</gene>
<feature type="compositionally biased region" description="Gly residues" evidence="1">
    <location>
        <begin position="1"/>
        <end position="13"/>
    </location>
</feature>
<organism evidence="2 3">
    <name type="scientific">Dreissena polymorpha</name>
    <name type="common">Zebra mussel</name>
    <name type="synonym">Mytilus polymorpha</name>
    <dbReference type="NCBI Taxonomy" id="45954"/>
    <lineage>
        <taxon>Eukaryota</taxon>
        <taxon>Metazoa</taxon>
        <taxon>Spiralia</taxon>
        <taxon>Lophotrochozoa</taxon>
        <taxon>Mollusca</taxon>
        <taxon>Bivalvia</taxon>
        <taxon>Autobranchia</taxon>
        <taxon>Heteroconchia</taxon>
        <taxon>Euheterodonta</taxon>
        <taxon>Imparidentia</taxon>
        <taxon>Neoheterodontei</taxon>
        <taxon>Myida</taxon>
        <taxon>Dreissenoidea</taxon>
        <taxon>Dreissenidae</taxon>
        <taxon>Dreissena</taxon>
    </lineage>
</organism>